<dbReference type="PANTHER" id="PTHR18968:SF13">
    <property type="entry name" value="ACETOLACTATE SYNTHASE CATALYTIC SUBUNIT, MITOCHONDRIAL"/>
    <property type="match status" value="1"/>
</dbReference>
<dbReference type="PANTHER" id="PTHR18968">
    <property type="entry name" value="THIAMINE PYROPHOSPHATE ENZYMES"/>
    <property type="match status" value="1"/>
</dbReference>
<keyword evidence="10 12" id="KW-0100">Branched-chain amino acid biosynthesis</keyword>
<evidence type="ECO:0000313" key="16">
    <source>
        <dbReference type="EMBL" id="MEQ2465746.1"/>
    </source>
</evidence>
<dbReference type="SUPFAM" id="SSF52518">
    <property type="entry name" value="Thiamin diphosphate-binding fold (THDP-binding)"/>
    <property type="match status" value="2"/>
</dbReference>
<keyword evidence="8 12" id="KW-0460">Magnesium</keyword>
<organism evidence="16 17">
    <name type="scientific">Niallia hominis</name>
    <dbReference type="NCBI Taxonomy" id="3133173"/>
    <lineage>
        <taxon>Bacteria</taxon>
        <taxon>Bacillati</taxon>
        <taxon>Bacillota</taxon>
        <taxon>Bacilli</taxon>
        <taxon>Bacillales</taxon>
        <taxon>Bacillaceae</taxon>
        <taxon>Niallia</taxon>
    </lineage>
</organism>
<keyword evidence="9 12" id="KW-0786">Thiamine pyrophosphate</keyword>
<comment type="pathway">
    <text evidence="1 12">Amino-acid biosynthesis; L-isoleucine biosynthesis; L-isoleucine from 2-oxobutanoate: step 1/4.</text>
</comment>
<dbReference type="Gene3D" id="3.40.50.1220">
    <property type="entry name" value="TPP-binding domain"/>
    <property type="match status" value="1"/>
</dbReference>
<comment type="catalytic activity">
    <reaction evidence="11 12">
        <text>2 pyruvate + H(+) = (2S)-2-acetolactate + CO2</text>
        <dbReference type="Rhea" id="RHEA:25249"/>
        <dbReference type="ChEBI" id="CHEBI:15361"/>
        <dbReference type="ChEBI" id="CHEBI:15378"/>
        <dbReference type="ChEBI" id="CHEBI:16526"/>
        <dbReference type="ChEBI" id="CHEBI:58476"/>
        <dbReference type="EC" id="2.2.1.6"/>
    </reaction>
</comment>
<evidence type="ECO:0000256" key="1">
    <source>
        <dbReference type="ARBA" id="ARBA00004974"/>
    </source>
</evidence>
<dbReference type="CDD" id="cd07035">
    <property type="entry name" value="TPP_PYR_POX_like"/>
    <property type="match status" value="1"/>
</dbReference>
<dbReference type="NCBIfam" id="TIGR00118">
    <property type="entry name" value="acolac_lg"/>
    <property type="match status" value="1"/>
</dbReference>
<evidence type="ECO:0000259" key="13">
    <source>
        <dbReference type="Pfam" id="PF00205"/>
    </source>
</evidence>
<dbReference type="NCBIfam" id="NF005824">
    <property type="entry name" value="PRK07710.1"/>
    <property type="match status" value="1"/>
</dbReference>
<dbReference type="InterPro" id="IPR000399">
    <property type="entry name" value="TPP-bd_CS"/>
</dbReference>
<gene>
    <name evidence="16" type="primary">ilvB</name>
    <name evidence="16" type="ORF">WMO63_08705</name>
</gene>
<dbReference type="InterPro" id="IPR012000">
    <property type="entry name" value="Thiamin_PyroP_enz_cen_dom"/>
</dbReference>
<dbReference type="EMBL" id="JBBMFN010000016">
    <property type="protein sequence ID" value="MEQ2465746.1"/>
    <property type="molecule type" value="Genomic_DNA"/>
</dbReference>
<feature type="domain" description="Thiamine pyrophosphate enzyme N-terminal TPP-binding" evidence="15">
    <location>
        <begin position="18"/>
        <end position="131"/>
    </location>
</feature>
<dbReference type="InterPro" id="IPR029061">
    <property type="entry name" value="THDP-binding"/>
</dbReference>
<evidence type="ECO:0000256" key="5">
    <source>
        <dbReference type="ARBA" id="ARBA00022605"/>
    </source>
</evidence>
<dbReference type="Proteomes" id="UP001465426">
    <property type="component" value="Unassembled WGS sequence"/>
</dbReference>
<dbReference type="InterPro" id="IPR012001">
    <property type="entry name" value="Thiamin_PyroP_enz_TPP-bd_dom"/>
</dbReference>
<evidence type="ECO:0000256" key="11">
    <source>
        <dbReference type="ARBA" id="ARBA00048670"/>
    </source>
</evidence>
<evidence type="ECO:0000259" key="15">
    <source>
        <dbReference type="Pfam" id="PF02776"/>
    </source>
</evidence>
<evidence type="ECO:0000256" key="12">
    <source>
        <dbReference type="RuleBase" id="RU003591"/>
    </source>
</evidence>
<evidence type="ECO:0000259" key="14">
    <source>
        <dbReference type="Pfam" id="PF02775"/>
    </source>
</evidence>
<protein>
    <recommendedName>
        <fullName evidence="4 12">Acetolactate synthase</fullName>
        <ecNumber evidence="4 12">2.2.1.6</ecNumber>
    </recommendedName>
</protein>
<name>A0ABV1EXF2_9BACI</name>
<dbReference type="InterPro" id="IPR012846">
    <property type="entry name" value="Acetolactate_synth_lsu"/>
</dbReference>
<dbReference type="Pfam" id="PF02775">
    <property type="entry name" value="TPP_enzyme_C"/>
    <property type="match status" value="1"/>
</dbReference>
<dbReference type="Gene3D" id="3.40.50.970">
    <property type="match status" value="2"/>
</dbReference>
<evidence type="ECO:0000256" key="10">
    <source>
        <dbReference type="ARBA" id="ARBA00023304"/>
    </source>
</evidence>
<evidence type="ECO:0000256" key="7">
    <source>
        <dbReference type="ARBA" id="ARBA00022723"/>
    </source>
</evidence>
<keyword evidence="7 12" id="KW-0479">Metal-binding</keyword>
<evidence type="ECO:0000256" key="2">
    <source>
        <dbReference type="ARBA" id="ARBA00005025"/>
    </source>
</evidence>
<dbReference type="CDD" id="cd02015">
    <property type="entry name" value="TPP_AHAS"/>
    <property type="match status" value="1"/>
</dbReference>
<dbReference type="PROSITE" id="PS00187">
    <property type="entry name" value="TPP_ENZYMES"/>
    <property type="match status" value="1"/>
</dbReference>
<dbReference type="Pfam" id="PF00205">
    <property type="entry name" value="TPP_enzyme_M"/>
    <property type="match status" value="1"/>
</dbReference>
<comment type="cofactor">
    <cofactor evidence="12">
        <name>Mg(2+)</name>
        <dbReference type="ChEBI" id="CHEBI:18420"/>
    </cofactor>
    <text evidence="12">Binds 1 Mg(2+) ion per subunit.</text>
</comment>
<dbReference type="Pfam" id="PF02776">
    <property type="entry name" value="TPP_enzyme_N"/>
    <property type="match status" value="1"/>
</dbReference>
<dbReference type="InterPro" id="IPR011766">
    <property type="entry name" value="TPP_enzyme_TPP-bd"/>
</dbReference>
<comment type="caution">
    <text evidence="16">The sequence shown here is derived from an EMBL/GenBank/DDBJ whole genome shotgun (WGS) entry which is preliminary data.</text>
</comment>
<dbReference type="SUPFAM" id="SSF52467">
    <property type="entry name" value="DHS-like NAD/FAD-binding domain"/>
    <property type="match status" value="1"/>
</dbReference>
<feature type="domain" description="Thiamine pyrophosphate enzyme central" evidence="13">
    <location>
        <begin position="206"/>
        <end position="341"/>
    </location>
</feature>
<comment type="similarity">
    <text evidence="3 12">Belongs to the TPP enzyme family.</text>
</comment>
<keyword evidence="6 12" id="KW-0808">Transferase</keyword>
<comment type="pathway">
    <text evidence="2 12">Amino-acid biosynthesis; L-valine biosynthesis; L-valine from pyruvate: step 1/4.</text>
</comment>
<dbReference type="RefSeq" id="WP_031534720.1">
    <property type="nucleotide sequence ID" value="NZ_JBBMFN010000016.1"/>
</dbReference>
<reference evidence="16 17" key="1">
    <citation type="submission" date="2024-03" db="EMBL/GenBank/DDBJ databases">
        <title>Human intestinal bacterial collection.</title>
        <authorList>
            <person name="Pauvert C."/>
            <person name="Hitch T.C.A."/>
            <person name="Clavel T."/>
        </authorList>
    </citation>
    <scope>NUCLEOTIDE SEQUENCE [LARGE SCALE GENOMIC DNA]</scope>
    <source>
        <strain evidence="16 17">CLA-SR-H024</strain>
    </source>
</reference>
<dbReference type="InterPro" id="IPR045229">
    <property type="entry name" value="TPP_enz"/>
</dbReference>
<evidence type="ECO:0000256" key="9">
    <source>
        <dbReference type="ARBA" id="ARBA00023052"/>
    </source>
</evidence>
<evidence type="ECO:0000256" key="3">
    <source>
        <dbReference type="ARBA" id="ARBA00007812"/>
    </source>
</evidence>
<evidence type="ECO:0000256" key="6">
    <source>
        <dbReference type="ARBA" id="ARBA00022679"/>
    </source>
</evidence>
<evidence type="ECO:0000256" key="4">
    <source>
        <dbReference type="ARBA" id="ARBA00013145"/>
    </source>
</evidence>
<comment type="cofactor">
    <cofactor evidence="12">
        <name>thiamine diphosphate</name>
        <dbReference type="ChEBI" id="CHEBI:58937"/>
    </cofactor>
    <text evidence="12">Binds 1 thiamine pyrophosphate per subunit.</text>
</comment>
<proteinExistence type="inferred from homology"/>
<sequence length="571" mass="62443">MLQETAFEKTKAQVKPLTGADLLLQALEKENVEFIFGYPGGAVLPIYDKIYDSKIFHVLPRHEQGGIHAAEGYARISGKPGVVIATSGPGATNIVTGLADAMMDSLPLVVFTGQVATSVIGTDAFQEADILGITTPITKYNCQVRNLEDIPRIIKEAFYIATSGRPGPVLIDFPKDIAATISSVPDEKEVDLPGYQPTTQPNYLQIRKLTEAVSAAKKPVILAGAGVNFAKASAELLEYAEQQQIPVVHTLLGLGGFPADNKLFVGMGGMHGCYAANMALYESDLLINVGARFDDRLTGNLAHFAPNAVKAHIDIDPAEIGKIIPTKIPIVADAKEALSMLIKQKGLHSEHRDWLEKIENWKNEYPYYYKESNLLKPQQVLELLFEKTKGEAIVTTDVGQHQMWAAQYYQFKESNRWVTSGGLGTMGFGLPSSIGAQLADPKATVLAISGDGGFQMCSQELALIRELNLPIKIIIFNNQALGMVRQWQEFFYESRFSHSKESFQPSFVALAEAYGIKGYQISSAKEAASILDEVLAVREPVLLDFRIDPNENVYPMIAPGKGLHEMVGMKP</sequence>
<dbReference type="EC" id="2.2.1.6" evidence="4 12"/>
<accession>A0ABV1EXF2</accession>
<evidence type="ECO:0000313" key="17">
    <source>
        <dbReference type="Proteomes" id="UP001465426"/>
    </source>
</evidence>
<keyword evidence="5 12" id="KW-0028">Amino-acid biosynthesis</keyword>
<evidence type="ECO:0000256" key="8">
    <source>
        <dbReference type="ARBA" id="ARBA00022842"/>
    </source>
</evidence>
<dbReference type="InterPro" id="IPR039368">
    <property type="entry name" value="AHAS_TPP"/>
</dbReference>
<feature type="domain" description="Thiamine pyrophosphate enzyme TPP-binding" evidence="14">
    <location>
        <begin position="397"/>
        <end position="545"/>
    </location>
</feature>
<keyword evidence="17" id="KW-1185">Reference proteome</keyword>
<dbReference type="InterPro" id="IPR029035">
    <property type="entry name" value="DHS-like_NAD/FAD-binding_dom"/>
</dbReference>